<accession>A0ABD2JVF2</accession>
<comment type="caution">
    <text evidence="11">The sequence shown here is derived from an EMBL/GenBank/DDBJ whole genome shotgun (WGS) entry which is preliminary data.</text>
</comment>
<dbReference type="InterPro" id="IPR035500">
    <property type="entry name" value="NHR-like_dom_sf"/>
</dbReference>
<feature type="domain" description="NR LBD" evidence="10">
    <location>
        <begin position="131"/>
        <end position="429"/>
    </location>
</feature>
<protein>
    <recommendedName>
        <fullName evidence="13">Nuclear receptor domain-containing protein</fullName>
    </recommendedName>
</protein>
<dbReference type="InterPro" id="IPR001628">
    <property type="entry name" value="Znf_hrmn_rcpt"/>
</dbReference>
<evidence type="ECO:0000256" key="6">
    <source>
        <dbReference type="ARBA" id="ARBA00023163"/>
    </source>
</evidence>
<dbReference type="PROSITE" id="PS51843">
    <property type="entry name" value="NR_LBD"/>
    <property type="match status" value="1"/>
</dbReference>
<dbReference type="InterPro" id="IPR013088">
    <property type="entry name" value="Znf_NHR/GATA"/>
</dbReference>
<dbReference type="PANTHER" id="PTHR46011">
    <property type="entry name" value="NUCLEAR HORMONE RECEPTOR FAMILY MEMBER NHR-86-RELATED"/>
    <property type="match status" value="1"/>
</dbReference>
<evidence type="ECO:0000259" key="10">
    <source>
        <dbReference type="PROSITE" id="PS51843"/>
    </source>
</evidence>
<dbReference type="InterPro" id="IPR000536">
    <property type="entry name" value="Nucl_hrmn_rcpt_lig-bd"/>
</dbReference>
<organism evidence="11 12">
    <name type="scientific">Heterodera trifolii</name>
    <dbReference type="NCBI Taxonomy" id="157864"/>
    <lineage>
        <taxon>Eukaryota</taxon>
        <taxon>Metazoa</taxon>
        <taxon>Ecdysozoa</taxon>
        <taxon>Nematoda</taxon>
        <taxon>Chromadorea</taxon>
        <taxon>Rhabditida</taxon>
        <taxon>Tylenchina</taxon>
        <taxon>Tylenchomorpha</taxon>
        <taxon>Tylenchoidea</taxon>
        <taxon>Heteroderidae</taxon>
        <taxon>Heteroderinae</taxon>
        <taxon>Heterodera</taxon>
    </lineage>
</organism>
<evidence type="ECO:0000256" key="1">
    <source>
        <dbReference type="ARBA" id="ARBA00022723"/>
    </source>
</evidence>
<keyword evidence="2" id="KW-0863">Zinc-finger</keyword>
<dbReference type="SMART" id="SM00430">
    <property type="entry name" value="HOLI"/>
    <property type="match status" value="1"/>
</dbReference>
<dbReference type="GO" id="GO:0003677">
    <property type="term" value="F:DNA binding"/>
    <property type="evidence" value="ECO:0007669"/>
    <property type="project" value="UniProtKB-KW"/>
</dbReference>
<dbReference type="AlphaFoldDB" id="A0ABD2JVF2"/>
<keyword evidence="5" id="KW-0238">DNA-binding</keyword>
<keyword evidence="4" id="KW-0805">Transcription regulation</keyword>
<evidence type="ECO:0000256" key="3">
    <source>
        <dbReference type="ARBA" id="ARBA00022833"/>
    </source>
</evidence>
<dbReference type="EMBL" id="JBICBT010000897">
    <property type="protein sequence ID" value="KAL3094419.1"/>
    <property type="molecule type" value="Genomic_DNA"/>
</dbReference>
<gene>
    <name evidence="11" type="ORF">niasHT_025895</name>
</gene>
<evidence type="ECO:0000313" key="12">
    <source>
        <dbReference type="Proteomes" id="UP001620626"/>
    </source>
</evidence>
<evidence type="ECO:0000259" key="9">
    <source>
        <dbReference type="PROSITE" id="PS51030"/>
    </source>
</evidence>
<sequence length="445" mass="49136">MMTGHPHPHDPSVAPSSALSVAASDQQDHCCAVCGCVGATIYCAVFSCRPCASFFRRSIKDQREYKCRANGDCPIDKDGMRNCCRACRLRRCFEAGMRLDLAPNAHGNDWPSAELKSAVSSANFLERPRPTKRAIGDAIISAIPTTSFLSSPSAFDAGLLFSPLPVTNRIGQLLREFSDRQKAICAQHFGIGTVLGNKLRPITHEEYSYIERGRVVLLLNFVRAIFPQIDSIPTQEKVRILKSFTFLFNVLHCSDLTVQYFPLLEGSDCQQFVILPGCLFQVDQFATTLTGLGKQQQIVFASQFVSRFCHFLSHTFKPLGITPLEFAALQGIQLWKCVGEFANSTTSQFGTTSVERPIDALFSELHSLIAASESGAANSKGVAVRFGRILSMLTDVSDLGRDLSELFTLCKVFLDPESCVNSNDLWDEMFAEKGEEAETKAKQRK</sequence>
<reference evidence="11 12" key="1">
    <citation type="submission" date="2024-10" db="EMBL/GenBank/DDBJ databases">
        <authorList>
            <person name="Kim D."/>
        </authorList>
    </citation>
    <scope>NUCLEOTIDE SEQUENCE [LARGE SCALE GENOMIC DNA]</scope>
    <source>
        <strain evidence="11">BH-2024</strain>
    </source>
</reference>
<evidence type="ECO:0008006" key="13">
    <source>
        <dbReference type="Google" id="ProtNLM"/>
    </source>
</evidence>
<evidence type="ECO:0000256" key="2">
    <source>
        <dbReference type="ARBA" id="ARBA00022771"/>
    </source>
</evidence>
<keyword evidence="3" id="KW-0862">Zinc</keyword>
<proteinExistence type="predicted"/>
<keyword evidence="6" id="KW-0804">Transcription</keyword>
<name>A0ABD2JVF2_9BILA</name>
<keyword evidence="7" id="KW-0675">Receptor</keyword>
<evidence type="ECO:0000256" key="5">
    <source>
        <dbReference type="ARBA" id="ARBA00023125"/>
    </source>
</evidence>
<dbReference type="Proteomes" id="UP001620626">
    <property type="component" value="Unassembled WGS sequence"/>
</dbReference>
<dbReference type="Gene3D" id="3.30.50.10">
    <property type="entry name" value="Erythroid Transcription Factor GATA-1, subunit A"/>
    <property type="match status" value="1"/>
</dbReference>
<evidence type="ECO:0000313" key="11">
    <source>
        <dbReference type="EMBL" id="KAL3094419.1"/>
    </source>
</evidence>
<dbReference type="PROSITE" id="PS51030">
    <property type="entry name" value="NUCLEAR_REC_DBD_2"/>
    <property type="match status" value="1"/>
</dbReference>
<keyword evidence="1" id="KW-0479">Metal-binding</keyword>
<feature type="domain" description="Nuclear receptor" evidence="9">
    <location>
        <begin position="28"/>
        <end position="104"/>
    </location>
</feature>
<dbReference type="SUPFAM" id="SSF57716">
    <property type="entry name" value="Glucocorticoid receptor-like (DNA-binding domain)"/>
    <property type="match status" value="1"/>
</dbReference>
<dbReference type="SMART" id="SM00399">
    <property type="entry name" value="ZnF_C4"/>
    <property type="match status" value="1"/>
</dbReference>
<dbReference type="Gene3D" id="1.10.565.10">
    <property type="entry name" value="Retinoid X Receptor"/>
    <property type="match status" value="1"/>
</dbReference>
<evidence type="ECO:0000256" key="7">
    <source>
        <dbReference type="ARBA" id="ARBA00023170"/>
    </source>
</evidence>
<evidence type="ECO:0000256" key="8">
    <source>
        <dbReference type="ARBA" id="ARBA00023242"/>
    </source>
</evidence>
<dbReference type="Pfam" id="PF00105">
    <property type="entry name" value="zf-C4"/>
    <property type="match status" value="1"/>
</dbReference>
<dbReference type="SUPFAM" id="SSF48508">
    <property type="entry name" value="Nuclear receptor ligand-binding domain"/>
    <property type="match status" value="1"/>
</dbReference>
<keyword evidence="8" id="KW-0539">Nucleus</keyword>
<dbReference type="GO" id="GO:0008270">
    <property type="term" value="F:zinc ion binding"/>
    <property type="evidence" value="ECO:0007669"/>
    <property type="project" value="UniProtKB-KW"/>
</dbReference>
<dbReference type="Pfam" id="PF00104">
    <property type="entry name" value="Hormone_recep"/>
    <property type="match status" value="1"/>
</dbReference>
<evidence type="ECO:0000256" key="4">
    <source>
        <dbReference type="ARBA" id="ARBA00023015"/>
    </source>
</evidence>
<dbReference type="PRINTS" id="PR00047">
    <property type="entry name" value="STROIDFINGER"/>
</dbReference>
<keyword evidence="12" id="KW-1185">Reference proteome</keyword>